<dbReference type="SUPFAM" id="SSF49265">
    <property type="entry name" value="Fibronectin type III"/>
    <property type="match status" value="1"/>
</dbReference>
<keyword evidence="1" id="KW-0732">Signal</keyword>
<evidence type="ECO:0000256" key="1">
    <source>
        <dbReference type="SAM" id="SignalP"/>
    </source>
</evidence>
<dbReference type="RefSeq" id="WP_004578935.1">
    <property type="nucleotide sequence ID" value="NZ_AP028878.1"/>
</dbReference>
<evidence type="ECO:0000313" key="2">
    <source>
        <dbReference type="EMBL" id="ENO14638.1"/>
    </source>
</evidence>
<dbReference type="InterPro" id="IPR003961">
    <property type="entry name" value="FN3_dom"/>
</dbReference>
<dbReference type="AlphaFoldDB" id="N6X0R2"/>
<dbReference type="STRING" id="626887.J057_04786"/>
<dbReference type="HOGENOM" id="CLU_1813504_0_0_6"/>
<feature type="signal peptide" evidence="1">
    <location>
        <begin position="1"/>
        <end position="24"/>
    </location>
</feature>
<dbReference type="Proteomes" id="UP000013165">
    <property type="component" value="Unassembled WGS sequence"/>
</dbReference>
<feature type="chain" id="PRO_5004127411" evidence="1">
    <location>
        <begin position="25"/>
        <end position="142"/>
    </location>
</feature>
<comment type="caution">
    <text evidence="2">The sequence shown here is derived from an EMBL/GenBank/DDBJ whole genome shotgun (WGS) entry which is preliminary data.</text>
</comment>
<organism evidence="2 3">
    <name type="scientific">Marinobacter nanhaiticus D15-8W</name>
    <dbReference type="NCBI Taxonomy" id="626887"/>
    <lineage>
        <taxon>Bacteria</taxon>
        <taxon>Pseudomonadati</taxon>
        <taxon>Pseudomonadota</taxon>
        <taxon>Gammaproteobacteria</taxon>
        <taxon>Pseudomonadales</taxon>
        <taxon>Marinobacteraceae</taxon>
        <taxon>Marinobacter</taxon>
    </lineage>
</organism>
<dbReference type="InterPro" id="IPR036116">
    <property type="entry name" value="FN3_sf"/>
</dbReference>
<keyword evidence="3" id="KW-1185">Reference proteome</keyword>
<accession>N6X0R2</accession>
<gene>
    <name evidence="2" type="ORF">J057_04786</name>
</gene>
<dbReference type="InterPro" id="IPR013783">
    <property type="entry name" value="Ig-like_fold"/>
</dbReference>
<dbReference type="OrthoDB" id="6371755at2"/>
<name>N6X0R2_9GAMM</name>
<dbReference type="PATRIC" id="fig|626887.3.peg.942"/>
<dbReference type="Gene3D" id="2.60.40.10">
    <property type="entry name" value="Immunoglobulins"/>
    <property type="match status" value="1"/>
</dbReference>
<proteinExistence type="predicted"/>
<dbReference type="PROSITE" id="PS51257">
    <property type="entry name" value="PROKAR_LIPOPROTEIN"/>
    <property type="match status" value="1"/>
</dbReference>
<protein>
    <submittedName>
        <fullName evidence="2">Fibronectin type III domain-containing protein</fullName>
    </submittedName>
</protein>
<dbReference type="CDD" id="cd00063">
    <property type="entry name" value="FN3"/>
    <property type="match status" value="1"/>
</dbReference>
<evidence type="ECO:0000313" key="3">
    <source>
        <dbReference type="Proteomes" id="UP000013165"/>
    </source>
</evidence>
<dbReference type="EMBL" id="APLQ01000011">
    <property type="protein sequence ID" value="ENO14638.1"/>
    <property type="molecule type" value="Genomic_DNA"/>
</dbReference>
<sequence>MRSNQSFNMRLPLAYLLLATFALAGCKTGGSSTGASTNAYYDAESDSLVDAGLQPSVVHLQWLAPATRADGSKLYAGEIGGYRIYYKLRHQDAFRIIDIDDAGNTSYPLEGFSPGVYEFSVSTLDVEGLESQRSKAVSVNII</sequence>
<reference evidence="2 3" key="1">
    <citation type="journal article" date="2013" name="Genome Announc.">
        <title>Genome Sequence of the Polycyclic Aromatic Hydrocarbon-Degrading Bacterium Strain Marinobacter nanhaiticus D15-8WT.</title>
        <authorList>
            <person name="Cui Z."/>
            <person name="Gao W."/>
            <person name="Li Q."/>
            <person name="Xu G."/>
            <person name="Zheng L."/>
        </authorList>
    </citation>
    <scope>NUCLEOTIDE SEQUENCE [LARGE SCALE GENOMIC DNA]</scope>
    <source>
        <strain evidence="2 3">D15-8W</strain>
    </source>
</reference>